<evidence type="ECO:0000256" key="9">
    <source>
        <dbReference type="NCBIfam" id="TIGR01400"/>
    </source>
</evidence>
<accession>A0ABS7EEN0</accession>
<evidence type="ECO:0000256" key="10">
    <source>
        <dbReference type="RuleBase" id="RU362071"/>
    </source>
</evidence>
<dbReference type="PANTHER" id="PTHR30065:SF8">
    <property type="entry name" value="FLAGELLAR BIOSYNTHETIC PROTEIN FLIR"/>
    <property type="match status" value="1"/>
</dbReference>
<comment type="function">
    <text evidence="1 10">Role in flagellar biosynthesis.</text>
</comment>
<dbReference type="PRINTS" id="PR00953">
    <property type="entry name" value="TYPE3IMRPROT"/>
</dbReference>
<feature type="transmembrane region" description="Helical" evidence="10">
    <location>
        <begin position="213"/>
        <end position="238"/>
    </location>
</feature>
<evidence type="ECO:0000256" key="3">
    <source>
        <dbReference type="ARBA" id="ARBA00021717"/>
    </source>
</evidence>
<keyword evidence="4 10" id="KW-1003">Cell membrane</keyword>
<proteinExistence type="inferred from homology"/>
<evidence type="ECO:0000256" key="2">
    <source>
        <dbReference type="ARBA" id="ARBA00009772"/>
    </source>
</evidence>
<keyword evidence="11" id="KW-0966">Cell projection</keyword>
<evidence type="ECO:0000313" key="12">
    <source>
        <dbReference type="Proteomes" id="UP001166251"/>
    </source>
</evidence>
<evidence type="ECO:0000256" key="5">
    <source>
        <dbReference type="ARBA" id="ARBA00022692"/>
    </source>
</evidence>
<dbReference type="EMBL" id="JAHZSS010000006">
    <property type="protein sequence ID" value="MBW8190794.1"/>
    <property type="molecule type" value="Genomic_DNA"/>
</dbReference>
<evidence type="ECO:0000256" key="7">
    <source>
        <dbReference type="ARBA" id="ARBA00023136"/>
    </source>
</evidence>
<keyword evidence="11" id="KW-0282">Flagellum</keyword>
<keyword evidence="12" id="KW-1185">Reference proteome</keyword>
<comment type="similarity">
    <text evidence="2 10">Belongs to the FliR/MopE/SpaR family.</text>
</comment>
<feature type="transmembrane region" description="Helical" evidence="10">
    <location>
        <begin position="128"/>
        <end position="151"/>
    </location>
</feature>
<evidence type="ECO:0000256" key="1">
    <source>
        <dbReference type="ARBA" id="ARBA00002578"/>
    </source>
</evidence>
<protein>
    <recommendedName>
        <fullName evidence="3 9">Flagellar biosynthetic protein FliR</fullName>
    </recommendedName>
</protein>
<evidence type="ECO:0000256" key="8">
    <source>
        <dbReference type="ARBA" id="ARBA00023143"/>
    </source>
</evidence>
<dbReference type="NCBIfam" id="TIGR01400">
    <property type="entry name" value="fliR"/>
    <property type="match status" value="1"/>
</dbReference>
<keyword evidence="6 10" id="KW-1133">Transmembrane helix</keyword>
<organism evidence="11 12">
    <name type="scientific">Neiella holothuriorum</name>
    <dbReference type="NCBI Taxonomy" id="2870530"/>
    <lineage>
        <taxon>Bacteria</taxon>
        <taxon>Pseudomonadati</taxon>
        <taxon>Pseudomonadota</taxon>
        <taxon>Gammaproteobacteria</taxon>
        <taxon>Alteromonadales</taxon>
        <taxon>Echinimonadaceae</taxon>
        <taxon>Neiella</taxon>
    </lineage>
</organism>
<keyword evidence="7 10" id="KW-0472">Membrane</keyword>
<dbReference type="PANTHER" id="PTHR30065">
    <property type="entry name" value="FLAGELLAR BIOSYNTHETIC PROTEIN FLIR"/>
    <property type="match status" value="1"/>
</dbReference>
<dbReference type="Proteomes" id="UP001166251">
    <property type="component" value="Unassembled WGS sequence"/>
</dbReference>
<evidence type="ECO:0000256" key="4">
    <source>
        <dbReference type="ARBA" id="ARBA00022475"/>
    </source>
</evidence>
<comment type="subcellular location">
    <subcellularLocation>
        <location evidence="10">Cell membrane</location>
        <topology evidence="10">Multi-pass membrane protein</topology>
    </subcellularLocation>
    <subcellularLocation>
        <location evidence="10">Bacterial flagellum basal body</location>
    </subcellularLocation>
</comment>
<evidence type="ECO:0000256" key="6">
    <source>
        <dbReference type="ARBA" id="ARBA00022989"/>
    </source>
</evidence>
<comment type="caution">
    <text evidence="11">The sequence shown here is derived from an EMBL/GenBank/DDBJ whole genome shotgun (WGS) entry which is preliminary data.</text>
</comment>
<keyword evidence="5 10" id="KW-0812">Transmembrane</keyword>
<sequence>MDWPLEVILDFLATMLWPLARISAMFAAMTLFSSQNISARIRAALAVALTVAIQPTLPPMPDIELFSIAGFLVTAQEMIIGFSVGLASQLLIASFVLAGQIVGMQTSLGFANIVDPMNGQQVPAVGQFFLLLASLVFLAFDGHIALLMAIAKSFHSLPVAINSLSQVNLFAIVEWAAWMYTAALSMALSAVVALLLINFSFGVMTRAAPQLNIFAIGFPITMLSGLLILWLTIGNFAIHFERQWHRHLDLVCDLLLLNC</sequence>
<dbReference type="InterPro" id="IPR002010">
    <property type="entry name" value="T3SS_IM_R"/>
</dbReference>
<keyword evidence="8 10" id="KW-0975">Bacterial flagellum</keyword>
<gene>
    <name evidence="11" type="primary">fliR</name>
    <name evidence="11" type="ORF">K0504_07085</name>
</gene>
<keyword evidence="11" id="KW-0969">Cilium</keyword>
<dbReference type="Pfam" id="PF01311">
    <property type="entry name" value="Bac_export_1"/>
    <property type="match status" value="1"/>
</dbReference>
<reference evidence="11" key="1">
    <citation type="submission" date="2021-07" db="EMBL/GenBank/DDBJ databases">
        <title>Neiella marina sp. nov., isolated from the intestinal content of sea cucumber Apostichopus japonicus.</title>
        <authorList>
            <person name="Bai X."/>
        </authorList>
    </citation>
    <scope>NUCLEOTIDE SEQUENCE</scope>
    <source>
        <strain evidence="11">126</strain>
    </source>
</reference>
<feature type="transmembrane region" description="Helical" evidence="10">
    <location>
        <begin position="172"/>
        <end position="201"/>
    </location>
</feature>
<evidence type="ECO:0000313" key="11">
    <source>
        <dbReference type="EMBL" id="MBW8190794.1"/>
    </source>
</evidence>
<dbReference type="RefSeq" id="WP_220103477.1">
    <property type="nucleotide sequence ID" value="NZ_JAHZSS010000006.1"/>
</dbReference>
<name>A0ABS7EEN0_9GAMM</name>
<feature type="transmembrane region" description="Helical" evidence="10">
    <location>
        <begin position="39"/>
        <end position="57"/>
    </location>
</feature>
<dbReference type="InterPro" id="IPR006303">
    <property type="entry name" value="FliR"/>
</dbReference>
<feature type="transmembrane region" description="Helical" evidence="10">
    <location>
        <begin position="12"/>
        <end position="32"/>
    </location>
</feature>